<keyword evidence="4" id="KW-1185">Reference proteome</keyword>
<feature type="region of interest" description="Disordered" evidence="1">
    <location>
        <begin position="215"/>
        <end position="238"/>
    </location>
</feature>
<feature type="signal peptide" evidence="2">
    <location>
        <begin position="1"/>
        <end position="33"/>
    </location>
</feature>
<feature type="chain" id="PRO_5046986841" evidence="2">
    <location>
        <begin position="34"/>
        <end position="238"/>
    </location>
</feature>
<evidence type="ECO:0000256" key="2">
    <source>
        <dbReference type="SAM" id="SignalP"/>
    </source>
</evidence>
<accession>A0ABV2ZWC0</accession>
<comment type="caution">
    <text evidence="3">The sequence shown here is derived from an EMBL/GenBank/DDBJ whole genome shotgun (WGS) entry which is preliminary data.</text>
</comment>
<proteinExistence type="predicted"/>
<name>A0ABV2ZWC0_9ACTN</name>
<dbReference type="RefSeq" id="WP_361709088.1">
    <property type="nucleotide sequence ID" value="NZ_JBEZVE010000032.1"/>
</dbReference>
<evidence type="ECO:0000313" key="4">
    <source>
        <dbReference type="Proteomes" id="UP001550739"/>
    </source>
</evidence>
<keyword evidence="2" id="KW-0732">Signal</keyword>
<evidence type="ECO:0000313" key="3">
    <source>
        <dbReference type="EMBL" id="MEU3786874.1"/>
    </source>
</evidence>
<gene>
    <name evidence="3" type="ORF">AB0E89_41185</name>
</gene>
<protein>
    <submittedName>
        <fullName evidence="3">Uncharacterized protein</fullName>
    </submittedName>
</protein>
<sequence>MKRMPLRGPRRRRRIAAATVTALLAALDGYSTAYNTAYASDGLHGTKYRDLPITSYAGQIATTTGGPNAWGEANGSGPSSANPWIGNHAGPEFGAIPYAWPISAQQQDLIESIVAEGRASTGSVPYTFTRPLYIGRGIPNSWIAAGQTTPVSNLTSSYDVGSGSRSTYGVSLAVTKPGSGRVVTVSLSGTLPGGMVAIQLPILTSVGVTSVSGGSYDSGTHTVTSDPGAKSVTSTLAS</sequence>
<dbReference type="Proteomes" id="UP001550739">
    <property type="component" value="Unassembled WGS sequence"/>
</dbReference>
<evidence type="ECO:0000256" key="1">
    <source>
        <dbReference type="SAM" id="MobiDB-lite"/>
    </source>
</evidence>
<organism evidence="3 4">
    <name type="scientific">Streptomyces sp. 900129855</name>
    <dbReference type="NCBI Taxonomy" id="3155129"/>
    <lineage>
        <taxon>Bacteria</taxon>
        <taxon>Bacillati</taxon>
        <taxon>Actinomycetota</taxon>
        <taxon>Actinomycetes</taxon>
        <taxon>Kitasatosporales</taxon>
        <taxon>Streptomycetaceae</taxon>
        <taxon>Streptomyces</taxon>
    </lineage>
</organism>
<feature type="compositionally biased region" description="Polar residues" evidence="1">
    <location>
        <begin position="221"/>
        <end position="238"/>
    </location>
</feature>
<reference evidence="3 4" key="1">
    <citation type="submission" date="2024-06" db="EMBL/GenBank/DDBJ databases">
        <title>The Natural Products Discovery Center: Release of the First 8490 Sequenced Strains for Exploring Actinobacteria Biosynthetic Diversity.</title>
        <authorList>
            <person name="Kalkreuter E."/>
            <person name="Kautsar S.A."/>
            <person name="Yang D."/>
            <person name="Bader C.D."/>
            <person name="Teijaro C.N."/>
            <person name="Fluegel L."/>
            <person name="Davis C.M."/>
            <person name="Simpson J.R."/>
            <person name="Lauterbach L."/>
            <person name="Steele A.D."/>
            <person name="Gui C."/>
            <person name="Meng S."/>
            <person name="Li G."/>
            <person name="Viehrig K."/>
            <person name="Ye F."/>
            <person name="Su P."/>
            <person name="Kiefer A.F."/>
            <person name="Nichols A."/>
            <person name="Cepeda A.J."/>
            <person name="Yan W."/>
            <person name="Fan B."/>
            <person name="Jiang Y."/>
            <person name="Adhikari A."/>
            <person name="Zheng C.-J."/>
            <person name="Schuster L."/>
            <person name="Cowan T.M."/>
            <person name="Smanski M.J."/>
            <person name="Chevrette M.G."/>
            <person name="De Carvalho L.P.S."/>
            <person name="Shen B."/>
        </authorList>
    </citation>
    <scope>NUCLEOTIDE SEQUENCE [LARGE SCALE GENOMIC DNA]</scope>
    <source>
        <strain evidence="3 4">NPDC033843</strain>
    </source>
</reference>
<dbReference type="EMBL" id="JBEZVE010000032">
    <property type="protein sequence ID" value="MEU3786874.1"/>
    <property type="molecule type" value="Genomic_DNA"/>
</dbReference>